<dbReference type="Pfam" id="PF13644">
    <property type="entry name" value="DKNYY"/>
    <property type="match status" value="1"/>
</dbReference>
<dbReference type="OrthoDB" id="6316177at2"/>
<gene>
    <name evidence="1" type="ORF">B3C1_03335</name>
</gene>
<reference evidence="1 2" key="1">
    <citation type="journal article" date="2012" name="J. Bacteriol.">
        <title>Genome Sequence of Gallaecimonas xiamenensis Type Strain 3-C-1.</title>
        <authorList>
            <person name="Lai Q."/>
            <person name="Wang L."/>
            <person name="Wang W."/>
            <person name="Shao Z."/>
        </authorList>
    </citation>
    <scope>NUCLEOTIDE SEQUENCE [LARGE SCALE GENOMIC DNA]</scope>
    <source>
        <strain evidence="1 2">3-C-1</strain>
    </source>
</reference>
<protein>
    <recommendedName>
        <fullName evidence="3">DKNYY family protein</fullName>
    </recommendedName>
</protein>
<dbReference type="eggNOG" id="COG0515">
    <property type="taxonomic scope" value="Bacteria"/>
</dbReference>
<sequence>MVMRGYYKAGDCVFWISRQLHCDTDSFEHLGGAYARDKAQGFYAGYPKAKMDAASLCYLGGYFAKDKHHIYYEGTAMPKVDRDSACYLGEDLLRDKTQVFCRRRLLPGADPETIVALDCYHSRDASQAFFVNKVIKDAHLASFTPLGDGLQLFARDQDRVYYQGRPIKGADPNTFESLGGTLARCQNGYYDAGKAIPALAAGGQ</sequence>
<evidence type="ECO:0000313" key="2">
    <source>
        <dbReference type="Proteomes" id="UP000006755"/>
    </source>
</evidence>
<evidence type="ECO:0000313" key="1">
    <source>
        <dbReference type="EMBL" id="EKE76594.1"/>
    </source>
</evidence>
<accession>K2K1B4</accession>
<name>K2K1B4_9GAMM</name>
<proteinExistence type="predicted"/>
<dbReference type="InterPro" id="IPR027375">
    <property type="entry name" value="DKNYY"/>
</dbReference>
<dbReference type="STRING" id="745411.B3C1_03335"/>
<dbReference type="RefSeq" id="WP_008482909.1">
    <property type="nucleotide sequence ID" value="NZ_AMRI01000004.1"/>
</dbReference>
<keyword evidence="2" id="KW-1185">Reference proteome</keyword>
<dbReference type="Proteomes" id="UP000006755">
    <property type="component" value="Unassembled WGS sequence"/>
</dbReference>
<comment type="caution">
    <text evidence="1">The sequence shown here is derived from an EMBL/GenBank/DDBJ whole genome shotgun (WGS) entry which is preliminary data.</text>
</comment>
<dbReference type="AlphaFoldDB" id="K2K1B4"/>
<dbReference type="EMBL" id="AMRI01000004">
    <property type="protein sequence ID" value="EKE76594.1"/>
    <property type="molecule type" value="Genomic_DNA"/>
</dbReference>
<organism evidence="1 2">
    <name type="scientific">Gallaecimonas xiamenensis 3-C-1</name>
    <dbReference type="NCBI Taxonomy" id="745411"/>
    <lineage>
        <taxon>Bacteria</taxon>
        <taxon>Pseudomonadati</taxon>
        <taxon>Pseudomonadota</taxon>
        <taxon>Gammaproteobacteria</taxon>
        <taxon>Enterobacterales</taxon>
        <taxon>Gallaecimonadaceae</taxon>
        <taxon>Gallaecimonas</taxon>
    </lineage>
</organism>
<evidence type="ECO:0008006" key="3">
    <source>
        <dbReference type="Google" id="ProtNLM"/>
    </source>
</evidence>